<accession>A0ABW5J3G8</accession>
<dbReference type="EMBL" id="JBHULC010000004">
    <property type="protein sequence ID" value="MFD2520078.1"/>
    <property type="molecule type" value="Genomic_DNA"/>
</dbReference>
<name>A0ABW5J3G8_9BACT</name>
<comment type="caution">
    <text evidence="1">The sequence shown here is derived from an EMBL/GenBank/DDBJ whole genome shotgun (WGS) entry which is preliminary data.</text>
</comment>
<proteinExistence type="predicted"/>
<evidence type="ECO:0008006" key="3">
    <source>
        <dbReference type="Google" id="ProtNLM"/>
    </source>
</evidence>
<dbReference type="RefSeq" id="WP_340235487.1">
    <property type="nucleotide sequence ID" value="NZ_JBBEWC010000004.1"/>
</dbReference>
<sequence length="136" mass="15616">MKTTLYRPIGLKELQLIIDSGYKKFPPRLTWQPIFYPVLNQAYAEQIALEWNTNDEFSGYCGIVTAFSLPTAYLQQYPVQNVGAKIHEELWVPSEELEAFNNQIIGDIEIIKVFVSKQFDASKTDEATRVVANRIQ</sequence>
<evidence type="ECO:0000313" key="2">
    <source>
        <dbReference type="Proteomes" id="UP001597510"/>
    </source>
</evidence>
<keyword evidence="2" id="KW-1185">Reference proteome</keyword>
<protein>
    <recommendedName>
        <fullName evidence="3">ADP-ribosylation/crystallin J1</fullName>
    </recommendedName>
</protein>
<dbReference type="Proteomes" id="UP001597510">
    <property type="component" value="Unassembled WGS sequence"/>
</dbReference>
<gene>
    <name evidence="1" type="ORF">ACFSR2_04220</name>
</gene>
<evidence type="ECO:0000313" key="1">
    <source>
        <dbReference type="EMBL" id="MFD2520078.1"/>
    </source>
</evidence>
<reference evidence="2" key="1">
    <citation type="journal article" date="2019" name="Int. J. Syst. Evol. Microbiol.">
        <title>The Global Catalogue of Microorganisms (GCM) 10K type strain sequencing project: providing services to taxonomists for standard genome sequencing and annotation.</title>
        <authorList>
            <consortium name="The Broad Institute Genomics Platform"/>
            <consortium name="The Broad Institute Genome Sequencing Center for Infectious Disease"/>
            <person name="Wu L."/>
            <person name="Ma J."/>
        </authorList>
    </citation>
    <scope>NUCLEOTIDE SEQUENCE [LARGE SCALE GENOMIC DNA]</scope>
    <source>
        <strain evidence="2">KCTC 52344</strain>
    </source>
</reference>
<organism evidence="1 2">
    <name type="scientific">Emticicia soli</name>
    <dbReference type="NCBI Taxonomy" id="2027878"/>
    <lineage>
        <taxon>Bacteria</taxon>
        <taxon>Pseudomonadati</taxon>
        <taxon>Bacteroidota</taxon>
        <taxon>Cytophagia</taxon>
        <taxon>Cytophagales</taxon>
        <taxon>Leadbetterellaceae</taxon>
        <taxon>Emticicia</taxon>
    </lineage>
</organism>